<dbReference type="RefSeq" id="WP_163655877.1">
    <property type="nucleotide sequence ID" value="NZ_JAAGRN010000009.1"/>
</dbReference>
<sequence>MNLLNKFKKSIFASLLLGVTCIMANSAAAQSSEKSKSDANDIATKLTNPVADLISFPIQYNYDANIGIDKKGTANSLIVQPVVPIKLNNDWNYILRPVITLESLSNVNGYTGSGAAPITLETFFSPRAASDVIWGVGPIVTTPSLSGRNFGTAQTGVGVTAVGLVMKAPWTVGLLTYNTWGTGGDTTSGTANNLYYQPFISYVTHDAWTYSLNTQSTYNWDTKQSENPMNATISKLVKFGELPVSFTVGARYYLNSMPGGPSGWGARASMTFVFPK</sequence>
<gene>
    <name evidence="2" type="ORF">G3I67_12555</name>
</gene>
<evidence type="ECO:0000313" key="2">
    <source>
        <dbReference type="EMBL" id="NDY84061.1"/>
    </source>
</evidence>
<keyword evidence="1" id="KW-0732">Signal</keyword>
<dbReference type="AlphaFoldDB" id="A0A6B2R170"/>
<proteinExistence type="predicted"/>
<dbReference type="EMBL" id="JAAGRN010000009">
    <property type="protein sequence ID" value="NDY84061.1"/>
    <property type="molecule type" value="Genomic_DNA"/>
</dbReference>
<comment type="caution">
    <text evidence="2">The sequence shown here is derived from an EMBL/GenBank/DDBJ whole genome shotgun (WGS) entry which is preliminary data.</text>
</comment>
<feature type="signal peptide" evidence="1">
    <location>
        <begin position="1"/>
        <end position="24"/>
    </location>
</feature>
<evidence type="ECO:0000256" key="1">
    <source>
        <dbReference type="SAM" id="SignalP"/>
    </source>
</evidence>
<organism evidence="2">
    <name type="scientific">Sheuella amnicola</name>
    <dbReference type="NCBI Taxonomy" id="2707330"/>
    <lineage>
        <taxon>Bacteria</taxon>
        <taxon>Pseudomonadati</taxon>
        <taxon>Pseudomonadota</taxon>
        <taxon>Betaproteobacteria</taxon>
        <taxon>Burkholderiales</taxon>
        <taxon>Alcaligenaceae</taxon>
        <taxon>Sheuella</taxon>
    </lineage>
</organism>
<name>A0A6B2R170_9BURK</name>
<accession>A0A6B2R170</accession>
<protein>
    <submittedName>
        <fullName evidence="2">Transporter</fullName>
    </submittedName>
</protein>
<feature type="chain" id="PRO_5025687213" evidence="1">
    <location>
        <begin position="25"/>
        <end position="276"/>
    </location>
</feature>
<reference evidence="2" key="1">
    <citation type="submission" date="2020-02" db="EMBL/GenBank/DDBJ databases">
        <authorList>
            <person name="Chen W.-M."/>
        </authorList>
    </citation>
    <scope>NUCLEOTIDE SEQUENCE</scope>
    <source>
        <strain evidence="2">NBD-18</strain>
    </source>
</reference>